<keyword evidence="3" id="KW-0413">Isomerase</keyword>
<feature type="domain" description="ASCH" evidence="1">
    <location>
        <begin position="3"/>
        <end position="112"/>
    </location>
</feature>
<evidence type="ECO:0000313" key="2">
    <source>
        <dbReference type="EMBL" id="MDV7715308.1"/>
    </source>
</evidence>
<protein>
    <submittedName>
        <fullName evidence="2">ASCH domain-containing protein</fullName>
    </submittedName>
    <submittedName>
        <fullName evidence="3">Isomerase</fullName>
    </submittedName>
</protein>
<dbReference type="SMART" id="SM01022">
    <property type="entry name" value="ASCH"/>
    <property type="match status" value="1"/>
</dbReference>
<dbReference type="PIRSF" id="PIRSF016134">
    <property type="entry name" value="UCP016134"/>
    <property type="match status" value="1"/>
</dbReference>
<dbReference type="EMBL" id="WERV01000004">
    <property type="protein sequence ID" value="MDV7715308.1"/>
    <property type="molecule type" value="Genomic_DNA"/>
</dbReference>
<dbReference type="RefSeq" id="WP_002819250.1">
    <property type="nucleotide sequence ID" value="NZ_CP053280.1"/>
</dbReference>
<evidence type="ECO:0000313" key="3">
    <source>
        <dbReference type="EMBL" id="OIM20968.1"/>
    </source>
</evidence>
<reference evidence="3 5" key="1">
    <citation type="journal article" date="2016" name="BMC Genomics">
        <title>Consensus pan-genome assembly of the specialised wine bacterium Oenococcus oeni.</title>
        <authorList>
            <person name="Sternes P.R."/>
            <person name="Borneman A.R."/>
        </authorList>
    </citation>
    <scope>NUCLEOTIDE SEQUENCE [LARGE SCALE GENOMIC DNA]</scope>
    <source>
        <strain evidence="3 5">AWRIB661</strain>
    </source>
</reference>
<dbReference type="Gene3D" id="2.30.130.30">
    <property type="entry name" value="Hypothetical protein"/>
    <property type="match status" value="1"/>
</dbReference>
<dbReference type="InterPro" id="IPR007374">
    <property type="entry name" value="ASCH_domain"/>
</dbReference>
<reference evidence="4 6" key="2">
    <citation type="submission" date="2018-08" db="EMBL/GenBank/DDBJ databases">
        <authorList>
            <person name="Lorentzen P. G. S. M."/>
        </authorList>
    </citation>
    <scope>NUCLEOTIDE SEQUENCE [LARGE SCALE GENOMIC DNA]</scope>
    <source>
        <strain evidence="4 6">CRBO_1381</strain>
    </source>
</reference>
<dbReference type="Proteomes" id="UP001281024">
    <property type="component" value="Unassembled WGS sequence"/>
</dbReference>
<evidence type="ECO:0000313" key="6">
    <source>
        <dbReference type="Proteomes" id="UP000294726"/>
    </source>
</evidence>
<organism evidence="2 7">
    <name type="scientific">Oenococcus oeni</name>
    <name type="common">Leuconostoc oenos</name>
    <dbReference type="NCBI Taxonomy" id="1247"/>
    <lineage>
        <taxon>Bacteria</taxon>
        <taxon>Bacillati</taxon>
        <taxon>Bacillota</taxon>
        <taxon>Bacilli</taxon>
        <taxon>Lactobacillales</taxon>
        <taxon>Lactobacillaceae</taxon>
        <taxon>Oenococcus</taxon>
    </lineage>
</organism>
<dbReference type="GeneID" id="75065551"/>
<sequence length="112" mass="13055">MIMGLNHSQFLLMQQGDKSVEIRLNDRKRSFLKEGSLITFIDLKTDKKIEVIVKKIYKFKTFCELYKSFTSTEVGSATNDSLEKMVNDTYKIYSPAQERNFGVLAIRIRLIH</sequence>
<dbReference type="EMBL" id="MLOK01000046">
    <property type="protein sequence ID" value="OIM20968.1"/>
    <property type="molecule type" value="Genomic_DNA"/>
</dbReference>
<dbReference type="Proteomes" id="UP000294726">
    <property type="component" value="Chromosome"/>
</dbReference>
<proteinExistence type="predicted"/>
<dbReference type="InterPro" id="IPR016645">
    <property type="entry name" value="UCP016134"/>
</dbReference>
<reference evidence="2" key="3">
    <citation type="submission" date="2019-10" db="EMBL/GenBank/DDBJ databases">
        <title>Malate fermentation in French cider.</title>
        <authorList>
            <person name="Cousin F.J."/>
            <person name="Medina Fernandez S."/>
            <person name="Misery B."/>
            <person name="Laplace J.-M."/>
            <person name="Cretenet M."/>
        </authorList>
    </citation>
    <scope>NUCLEOTIDE SEQUENCE</scope>
    <source>
        <strain evidence="2">UCMA15129</strain>
    </source>
</reference>
<gene>
    <name evidence="3" type="ORF">ATX59_06635</name>
    <name evidence="2" type="ORF">GA838_05995</name>
    <name evidence="4" type="ORF">OENI_1362</name>
</gene>
<dbReference type="AlphaFoldDB" id="A0A483CAT9"/>
<evidence type="ECO:0000313" key="4">
    <source>
        <dbReference type="EMBL" id="VDB98626.1"/>
    </source>
</evidence>
<accession>A0A483CAT9</accession>
<dbReference type="Proteomes" id="UP000181728">
    <property type="component" value="Unassembled WGS sequence"/>
</dbReference>
<dbReference type="GO" id="GO:0016853">
    <property type="term" value="F:isomerase activity"/>
    <property type="evidence" value="ECO:0007669"/>
    <property type="project" value="UniProtKB-KW"/>
</dbReference>
<evidence type="ECO:0000313" key="5">
    <source>
        <dbReference type="Proteomes" id="UP000181728"/>
    </source>
</evidence>
<dbReference type="EMBL" id="LR031358">
    <property type="protein sequence ID" value="VDB98626.1"/>
    <property type="molecule type" value="Genomic_DNA"/>
</dbReference>
<name>A0A483CAT9_OENOE</name>
<dbReference type="CDD" id="cd06555">
    <property type="entry name" value="ASCH_PF0470_like"/>
    <property type="match status" value="1"/>
</dbReference>
<dbReference type="SUPFAM" id="SSF88697">
    <property type="entry name" value="PUA domain-like"/>
    <property type="match status" value="1"/>
</dbReference>
<dbReference type="InterPro" id="IPR015947">
    <property type="entry name" value="PUA-like_sf"/>
</dbReference>
<dbReference type="OMA" id="ICFYCTE"/>
<evidence type="ECO:0000313" key="7">
    <source>
        <dbReference type="Proteomes" id="UP001281024"/>
    </source>
</evidence>
<dbReference type="Pfam" id="PF04266">
    <property type="entry name" value="ASCH"/>
    <property type="match status" value="1"/>
</dbReference>
<evidence type="ECO:0000259" key="1">
    <source>
        <dbReference type="SMART" id="SM01022"/>
    </source>
</evidence>